<protein>
    <recommendedName>
        <fullName evidence="6">Transmembrane protein</fullName>
    </recommendedName>
</protein>
<dbReference type="AlphaFoldDB" id="A0A099F4X4"/>
<evidence type="ECO:0008006" key="6">
    <source>
        <dbReference type="Google" id="ProtNLM"/>
    </source>
</evidence>
<keyword evidence="1" id="KW-0472">Membrane</keyword>
<evidence type="ECO:0000313" key="3">
    <source>
        <dbReference type="EMBL" id="SFA48643.1"/>
    </source>
</evidence>
<sequence>MRGLLLIFVGLAAYAAMLFASQRLLAAGIEARPARILIALSPMLPAAFICGAVVWSIRQMDELQRKLQFEALALSFSGTALITFGYGFLEGAGFPKISMFAVWPLMAAIWFVGVVIGRLRFK</sequence>
<dbReference type="OrthoDB" id="6107348at2"/>
<organism evidence="2 4">
    <name type="scientific">Paracoccus halophilus</name>
    <dbReference type="NCBI Taxonomy" id="376733"/>
    <lineage>
        <taxon>Bacteria</taxon>
        <taxon>Pseudomonadati</taxon>
        <taxon>Pseudomonadota</taxon>
        <taxon>Alphaproteobacteria</taxon>
        <taxon>Rhodobacterales</taxon>
        <taxon>Paracoccaceae</taxon>
        <taxon>Paracoccus</taxon>
    </lineage>
</organism>
<accession>A0A099F4X4</accession>
<reference evidence="3 5" key="3">
    <citation type="submission" date="2016-10" db="EMBL/GenBank/DDBJ databases">
        <authorList>
            <person name="de Groot N.N."/>
        </authorList>
    </citation>
    <scope>NUCLEOTIDE SEQUENCE [LARGE SCALE GENOMIC DNA]</scope>
    <source>
        <strain evidence="3 5">CGMCC 1.6117</strain>
    </source>
</reference>
<dbReference type="eggNOG" id="ENOG503165F">
    <property type="taxonomic scope" value="Bacteria"/>
</dbReference>
<reference evidence="2 4" key="2">
    <citation type="submission" date="2014-10" db="EMBL/GenBank/DDBJ databases">
        <title>Paracoccus sanguinis sp. nov., isolated from clinical specimens of New York State patients.</title>
        <authorList>
            <person name="Mingle L.A."/>
            <person name="Cole J.A."/>
            <person name="Lapierre P."/>
            <person name="Musser K.A."/>
        </authorList>
    </citation>
    <scope>NUCLEOTIDE SEQUENCE [LARGE SCALE GENOMIC DNA]</scope>
    <source>
        <strain evidence="2 4">JCM 14014</strain>
    </source>
</reference>
<feature type="transmembrane region" description="Helical" evidence="1">
    <location>
        <begin position="69"/>
        <end position="89"/>
    </location>
</feature>
<dbReference type="EMBL" id="JRKN01000006">
    <property type="protein sequence ID" value="KGJ05323.1"/>
    <property type="molecule type" value="Genomic_DNA"/>
</dbReference>
<keyword evidence="1" id="KW-0812">Transmembrane</keyword>
<dbReference type="Proteomes" id="UP000182312">
    <property type="component" value="Unassembled WGS sequence"/>
</dbReference>
<evidence type="ECO:0000313" key="5">
    <source>
        <dbReference type="Proteomes" id="UP000182312"/>
    </source>
</evidence>
<dbReference type="EMBL" id="FOJO01000006">
    <property type="protein sequence ID" value="SFA48643.1"/>
    <property type="molecule type" value="Genomic_DNA"/>
</dbReference>
<keyword evidence="1" id="KW-1133">Transmembrane helix</keyword>
<evidence type="ECO:0000313" key="4">
    <source>
        <dbReference type="Proteomes" id="UP000029846"/>
    </source>
</evidence>
<reference evidence="2 4" key="1">
    <citation type="submission" date="2014-09" db="EMBL/GenBank/DDBJ databases">
        <authorList>
            <person name="McGinnis J.M."/>
            <person name="Wolfgang W.J."/>
        </authorList>
    </citation>
    <scope>NUCLEOTIDE SEQUENCE [LARGE SCALE GENOMIC DNA]</scope>
    <source>
        <strain evidence="2 4">JCM 14014</strain>
    </source>
</reference>
<dbReference type="Proteomes" id="UP000029846">
    <property type="component" value="Unassembled WGS sequence"/>
</dbReference>
<feature type="transmembrane region" description="Helical" evidence="1">
    <location>
        <begin position="101"/>
        <end position="121"/>
    </location>
</feature>
<evidence type="ECO:0000313" key="2">
    <source>
        <dbReference type="EMBL" id="KGJ05323.1"/>
    </source>
</evidence>
<proteinExistence type="predicted"/>
<evidence type="ECO:0000256" key="1">
    <source>
        <dbReference type="SAM" id="Phobius"/>
    </source>
</evidence>
<feature type="transmembrane region" description="Helical" evidence="1">
    <location>
        <begin position="36"/>
        <end position="57"/>
    </location>
</feature>
<keyword evidence="4" id="KW-1185">Reference proteome</keyword>
<gene>
    <name evidence="2" type="ORF">IT41_05980</name>
    <name evidence="3" type="ORF">SAMN04487972_10625</name>
</gene>
<name>A0A099F4X4_9RHOB</name>
<dbReference type="STRING" id="376733.SAMN04487972_10625"/>
<dbReference type="RefSeq" id="WP_036739420.1">
    <property type="nucleotide sequence ID" value="NZ_FOJO01000006.1"/>
</dbReference>